<feature type="transmembrane region" description="Helical" evidence="2">
    <location>
        <begin position="214"/>
        <end position="236"/>
    </location>
</feature>
<evidence type="ECO:0000256" key="1">
    <source>
        <dbReference type="SAM" id="Coils"/>
    </source>
</evidence>
<keyword evidence="2" id="KW-0472">Membrane</keyword>
<evidence type="ECO:0000256" key="2">
    <source>
        <dbReference type="SAM" id="Phobius"/>
    </source>
</evidence>
<organism evidence="3 4">
    <name type="scientific">Reticulomyxa filosa</name>
    <dbReference type="NCBI Taxonomy" id="46433"/>
    <lineage>
        <taxon>Eukaryota</taxon>
        <taxon>Sar</taxon>
        <taxon>Rhizaria</taxon>
        <taxon>Retaria</taxon>
        <taxon>Foraminifera</taxon>
        <taxon>Monothalamids</taxon>
        <taxon>Reticulomyxidae</taxon>
        <taxon>Reticulomyxa</taxon>
    </lineage>
</organism>
<keyword evidence="1" id="KW-0175">Coiled coil</keyword>
<keyword evidence="4" id="KW-1185">Reference proteome</keyword>
<sequence>MKGPQDFRSEQEHIFVPSQAERNVDAFDLEVKYGQQIQALKEQNEYLRSYGIKYLIYPFKKKKRKNKIESELGIFQARYPEVLSDIQQRVQPSNNNEPNTYMNGMETIHEMPPWIASSKYMSPLLVAYDNRIDELKQQIQQFQNDTLELRKDCEALAQRNTLLERQIKDKIEAATEKLNVVRMDHSFALKELTFCWNKILFSEKLKYALFKRKIVHFVCFVISLTSSYKFFFFFFFCKHRWREECKKLQQTVKQQETAIELHKETLAKVSELTATNEQLYSQIEKLQQTIHMKDEKMKETGLHINHNSNKIMEMTQQLEHVEINIKMLLLKWNITNYNCKCVRFFQLEKEVMESKDQNSELTIQMAELTELSESLNEQIAKRNQEIETNKTDMKGLLVSLESVEQLLTQYKQRELTTMQSLNEERLHAQQCELDKERFKQRYEETKKELDKAIETSKMQIQELKEKNKENISKVKKKMHMYT</sequence>
<keyword evidence="2" id="KW-1133">Transmembrane helix</keyword>
<evidence type="ECO:0000313" key="4">
    <source>
        <dbReference type="Proteomes" id="UP000023152"/>
    </source>
</evidence>
<feature type="coiled-coil region" evidence="1">
    <location>
        <begin position="125"/>
        <end position="173"/>
    </location>
</feature>
<feature type="coiled-coil region" evidence="1">
    <location>
        <begin position="238"/>
        <end position="385"/>
    </location>
</feature>
<proteinExistence type="predicted"/>
<dbReference type="AlphaFoldDB" id="X6MJ31"/>
<name>X6MJ31_RETFI</name>
<dbReference type="OMA" id="WIANAEY"/>
<reference evidence="3 4" key="1">
    <citation type="journal article" date="2013" name="Curr. Biol.">
        <title>The Genome of the Foraminiferan Reticulomyxa filosa.</title>
        <authorList>
            <person name="Glockner G."/>
            <person name="Hulsmann N."/>
            <person name="Schleicher M."/>
            <person name="Noegel A.A."/>
            <person name="Eichinger L."/>
            <person name="Gallinger C."/>
            <person name="Pawlowski J."/>
            <person name="Sierra R."/>
            <person name="Euteneuer U."/>
            <person name="Pillet L."/>
            <person name="Moustafa A."/>
            <person name="Platzer M."/>
            <person name="Groth M."/>
            <person name="Szafranski K."/>
            <person name="Schliwa M."/>
        </authorList>
    </citation>
    <scope>NUCLEOTIDE SEQUENCE [LARGE SCALE GENOMIC DNA]</scope>
</reference>
<dbReference type="OrthoDB" id="6622877at2759"/>
<accession>X6MJ31</accession>
<gene>
    <name evidence="3" type="ORF">RFI_23685</name>
</gene>
<protein>
    <submittedName>
        <fullName evidence="3">Putative surface protein</fullName>
    </submittedName>
</protein>
<comment type="caution">
    <text evidence="3">The sequence shown here is derived from an EMBL/GenBank/DDBJ whole genome shotgun (WGS) entry which is preliminary data.</text>
</comment>
<dbReference type="Proteomes" id="UP000023152">
    <property type="component" value="Unassembled WGS sequence"/>
</dbReference>
<evidence type="ECO:0000313" key="3">
    <source>
        <dbReference type="EMBL" id="ETO13681.1"/>
    </source>
</evidence>
<keyword evidence="2" id="KW-0812">Transmembrane</keyword>
<feature type="coiled-coil region" evidence="1">
    <location>
        <begin position="428"/>
        <end position="473"/>
    </location>
</feature>
<dbReference type="EMBL" id="ASPP01020454">
    <property type="protein sequence ID" value="ETO13681.1"/>
    <property type="molecule type" value="Genomic_DNA"/>
</dbReference>